<evidence type="ECO:0000313" key="2">
    <source>
        <dbReference type="EMBL" id="KAG6297012.1"/>
    </source>
</evidence>
<feature type="region of interest" description="Disordered" evidence="1">
    <location>
        <begin position="1"/>
        <end position="24"/>
    </location>
</feature>
<comment type="caution">
    <text evidence="2">The sequence shown here is derived from an EMBL/GenBank/DDBJ whole genome shotgun (WGS) entry which is preliminary data.</text>
</comment>
<sequence>MTTTTTTSTPSSFTPLTLSSPMASENETAYSLVSDLHVPKPPTRQVDRSWCRWVQPIAIDDEDITFCGKSLSAWYEEDRRQRLRSMGLLHDEPSRGRERERRHRGGTAVTPPEK</sequence>
<organism evidence="2 3">
    <name type="scientific">Claviceps aff. purpurea</name>
    <dbReference type="NCBI Taxonomy" id="1967640"/>
    <lineage>
        <taxon>Eukaryota</taxon>
        <taxon>Fungi</taxon>
        <taxon>Dikarya</taxon>
        <taxon>Ascomycota</taxon>
        <taxon>Pezizomycotina</taxon>
        <taxon>Sordariomycetes</taxon>
        <taxon>Hypocreomycetidae</taxon>
        <taxon>Hypocreales</taxon>
        <taxon>Clavicipitaceae</taxon>
        <taxon>Claviceps</taxon>
    </lineage>
</organism>
<keyword evidence="3" id="KW-1185">Reference proteome</keyword>
<dbReference type="Proteomes" id="UP000707071">
    <property type="component" value="Unassembled WGS sequence"/>
</dbReference>
<accession>A0A9P7QJD1</accession>
<feature type="region of interest" description="Disordered" evidence="1">
    <location>
        <begin position="85"/>
        <end position="114"/>
    </location>
</feature>
<proteinExistence type="predicted"/>
<evidence type="ECO:0000256" key="1">
    <source>
        <dbReference type="SAM" id="MobiDB-lite"/>
    </source>
</evidence>
<feature type="compositionally biased region" description="Low complexity" evidence="1">
    <location>
        <begin position="1"/>
        <end position="21"/>
    </location>
</feature>
<dbReference type="EMBL" id="SRRH01000158">
    <property type="protein sequence ID" value="KAG6297012.1"/>
    <property type="molecule type" value="Genomic_DNA"/>
</dbReference>
<dbReference type="AlphaFoldDB" id="A0A9P7QJD1"/>
<gene>
    <name evidence="2" type="ORF">E4U09_001522</name>
</gene>
<name>A0A9P7QJD1_9HYPO</name>
<evidence type="ECO:0000313" key="3">
    <source>
        <dbReference type="Proteomes" id="UP000707071"/>
    </source>
</evidence>
<reference evidence="2 3" key="1">
    <citation type="journal article" date="2020" name="bioRxiv">
        <title>Whole genome comparisons of ergot fungi reveals the divergence and evolution of species within the genus Claviceps are the result of varying mechanisms driving genome evolution and host range expansion.</title>
        <authorList>
            <person name="Wyka S.A."/>
            <person name="Mondo S.J."/>
            <person name="Liu M."/>
            <person name="Dettman J."/>
            <person name="Nalam V."/>
            <person name="Broders K.D."/>
        </authorList>
    </citation>
    <scope>NUCLEOTIDE SEQUENCE [LARGE SCALE GENOMIC DNA]</scope>
    <source>
        <strain evidence="2 3">Clav52</strain>
    </source>
</reference>
<protein>
    <submittedName>
        <fullName evidence="2">Uncharacterized protein</fullName>
    </submittedName>
</protein>
<feature type="compositionally biased region" description="Basic and acidic residues" evidence="1">
    <location>
        <begin position="89"/>
        <end position="99"/>
    </location>
</feature>